<keyword evidence="1" id="KW-0732">Signal</keyword>
<evidence type="ECO:0000256" key="1">
    <source>
        <dbReference type="SAM" id="SignalP"/>
    </source>
</evidence>
<feature type="signal peptide" evidence="1">
    <location>
        <begin position="1"/>
        <end position="28"/>
    </location>
</feature>
<sequence>MRPLQTPHRRWRPTGLALAAATALGALALPAAQAFEIETDSEDWQLRWDTTARLSAKYRTESADPALKDSFRLLVPGVPASAFPQGLNFNAGNQNFQKKGIVSERADLLTEFDAIWRKDFGVRVSAAGWYDAKLHGKTQADNDATLGQSPYNEFPARTRRLAGQDGDLLDAFVFGGWQLDGGGKITARLGRHALQYGESLFFGDNGIARAQGPIDIDKLLASPNAQFKEIIRPVPQLSAQWQVSPSLALGAYVQFGWEADRLPAAGSYFSSANIPWGSRQSELVGITDPVTHAPLTNYRLTAGQDQEPGHSGQWGLQARWRLDDTDLGFYHARYHDKAGQLYGQLATPPGAQPLSGGSWFYAFPQDIKVTGASFSSSLGDFNVAGEASVRDNMPLHITSNHLYGFYPGQAQPRFATGHTAHLNLSTLATFGPSFLSQESALVAELAWNRLLSLNDPDGTVTAGHGRTRDATALQFIFTPSYRQVLPGVDLSVPVGLRYTVDGASSVTAWDARGNGTLSLGVEGNVANTWQFTATYSHYLGKAVPFVDFSPAAHGGVPIFGKGNALADRDHLALSVRRTF</sequence>
<gene>
    <name evidence="2" type="ORF">G3A44_21610</name>
</gene>
<protein>
    <submittedName>
        <fullName evidence="2">DUF1302 domain-containing protein</fullName>
    </submittedName>
</protein>
<reference evidence="2 3" key="1">
    <citation type="submission" date="2020-02" db="EMBL/GenBank/DDBJ databases">
        <title>Ideonella bacterium strain TBM-1.</title>
        <authorList>
            <person name="Chen W.-M."/>
        </authorList>
    </citation>
    <scope>NUCLEOTIDE SEQUENCE [LARGE SCALE GENOMIC DNA]</scope>
    <source>
        <strain evidence="2 3">TBM-1</strain>
    </source>
</reference>
<proteinExistence type="predicted"/>
<dbReference type="InterPro" id="IPR010727">
    <property type="entry name" value="DUF1302"/>
</dbReference>
<comment type="caution">
    <text evidence="2">The sequence shown here is derived from an EMBL/GenBank/DDBJ whole genome shotgun (WGS) entry which is preliminary data.</text>
</comment>
<evidence type="ECO:0000313" key="2">
    <source>
        <dbReference type="EMBL" id="NDY93791.1"/>
    </source>
</evidence>
<dbReference type="RefSeq" id="WP_163459819.1">
    <property type="nucleotide sequence ID" value="NZ_JAAGOH010000047.1"/>
</dbReference>
<dbReference type="Pfam" id="PF06980">
    <property type="entry name" value="DUF1302"/>
    <property type="match status" value="1"/>
</dbReference>
<dbReference type="EMBL" id="JAAGOH010000047">
    <property type="protein sequence ID" value="NDY93791.1"/>
    <property type="molecule type" value="Genomic_DNA"/>
</dbReference>
<evidence type="ECO:0000313" key="3">
    <source>
        <dbReference type="Proteomes" id="UP000484255"/>
    </source>
</evidence>
<feature type="chain" id="PRO_5028933906" evidence="1">
    <location>
        <begin position="29"/>
        <end position="579"/>
    </location>
</feature>
<dbReference type="AlphaFoldDB" id="A0A7C9PKP9"/>
<accession>A0A7C9PKP9</accession>
<name>A0A7C9PKP9_9BURK</name>
<dbReference type="Proteomes" id="UP000484255">
    <property type="component" value="Unassembled WGS sequence"/>
</dbReference>
<organism evidence="2 3">
    <name type="scientific">Ideonella livida</name>
    <dbReference type="NCBI Taxonomy" id="2707176"/>
    <lineage>
        <taxon>Bacteria</taxon>
        <taxon>Pseudomonadati</taxon>
        <taxon>Pseudomonadota</taxon>
        <taxon>Betaproteobacteria</taxon>
        <taxon>Burkholderiales</taxon>
        <taxon>Sphaerotilaceae</taxon>
        <taxon>Ideonella</taxon>
    </lineage>
</organism>
<keyword evidence="3" id="KW-1185">Reference proteome</keyword>